<dbReference type="GO" id="GO:0031369">
    <property type="term" value="F:translation initiation factor binding"/>
    <property type="evidence" value="ECO:0007669"/>
    <property type="project" value="TreeGrafter"/>
</dbReference>
<proteinExistence type="inferred from homology"/>
<accession>A0A6G1FY25</accession>
<evidence type="ECO:0000313" key="9">
    <source>
        <dbReference type="EMBL" id="KAF1810674.1"/>
    </source>
</evidence>
<dbReference type="Gene3D" id="2.40.50.140">
    <property type="entry name" value="Nucleic acid-binding proteins"/>
    <property type="match status" value="1"/>
</dbReference>
<feature type="domain" description="RNA polymerase Rpb7-like N-terminal" evidence="8">
    <location>
        <begin position="8"/>
        <end position="64"/>
    </location>
</feature>
<dbReference type="SUPFAM" id="SSF88798">
    <property type="entry name" value="N-terminal, heterodimerisation domain of RBP7 (RpoE)"/>
    <property type="match status" value="1"/>
</dbReference>
<comment type="similarity">
    <text evidence="2">Belongs to the eukaryotic RPB7/RPC8 RNA polymerase subunit family.</text>
</comment>
<dbReference type="GO" id="GO:0003697">
    <property type="term" value="F:single-stranded DNA binding"/>
    <property type="evidence" value="ECO:0007669"/>
    <property type="project" value="TreeGrafter"/>
</dbReference>
<evidence type="ECO:0000256" key="2">
    <source>
        <dbReference type="ARBA" id="ARBA00009307"/>
    </source>
</evidence>
<organism evidence="9">
    <name type="scientific">Eremomyces bilateralis CBS 781.70</name>
    <dbReference type="NCBI Taxonomy" id="1392243"/>
    <lineage>
        <taxon>Eukaryota</taxon>
        <taxon>Fungi</taxon>
        <taxon>Dikarya</taxon>
        <taxon>Ascomycota</taxon>
        <taxon>Pezizomycotina</taxon>
        <taxon>Dothideomycetes</taxon>
        <taxon>Dothideomycetes incertae sedis</taxon>
        <taxon>Eremomycetales</taxon>
        <taxon>Eremomycetaceae</taxon>
        <taxon>Eremomyces</taxon>
    </lineage>
</organism>
<evidence type="ECO:0000256" key="5">
    <source>
        <dbReference type="ARBA" id="ARBA00023242"/>
    </source>
</evidence>
<dbReference type="InterPro" id="IPR036898">
    <property type="entry name" value="RNA_pol_Rpb7-like_N_sf"/>
</dbReference>
<reference evidence="11" key="2">
    <citation type="submission" date="2020-04" db="EMBL/GenBank/DDBJ databases">
        <authorList>
            <consortium name="NCBI Genome Project"/>
        </authorList>
    </citation>
    <scope>NUCLEOTIDE SEQUENCE</scope>
    <source>
        <strain evidence="11">CBS 781.70</strain>
    </source>
</reference>
<dbReference type="GO" id="GO:0005665">
    <property type="term" value="C:RNA polymerase II, core complex"/>
    <property type="evidence" value="ECO:0007669"/>
    <property type="project" value="TreeGrafter"/>
</dbReference>
<dbReference type="FunFam" id="3.30.1490.120:FF:000001">
    <property type="entry name" value="DNA-directed RNA polymerase II subunit RPB7"/>
    <property type="match status" value="1"/>
</dbReference>
<gene>
    <name evidence="9 11" type="ORF">P152DRAFT_460369</name>
</gene>
<evidence type="ECO:0000313" key="11">
    <source>
        <dbReference type="RefSeq" id="XP_033532305.1"/>
    </source>
</evidence>
<evidence type="ECO:0000256" key="4">
    <source>
        <dbReference type="ARBA" id="ARBA00023163"/>
    </source>
</evidence>
<reference evidence="11" key="3">
    <citation type="submission" date="2025-04" db="UniProtKB">
        <authorList>
            <consortium name="RefSeq"/>
        </authorList>
    </citation>
    <scope>IDENTIFICATION</scope>
    <source>
        <strain evidence="11">CBS 781.70</strain>
    </source>
</reference>
<protein>
    <recommendedName>
        <fullName evidence="6">DNA-directed RNA polymerase subunit</fullName>
    </recommendedName>
</protein>
<dbReference type="CDD" id="cd04462">
    <property type="entry name" value="S1_RNAPII_Rpb7"/>
    <property type="match status" value="1"/>
</dbReference>
<dbReference type="InterPro" id="IPR003029">
    <property type="entry name" value="S1_domain"/>
</dbReference>
<keyword evidence="4 6" id="KW-0804">Transcription</keyword>
<evidence type="ECO:0000259" key="7">
    <source>
        <dbReference type="Pfam" id="PF00575"/>
    </source>
</evidence>
<dbReference type="InterPro" id="IPR045113">
    <property type="entry name" value="Rpb7-like"/>
</dbReference>
<dbReference type="PANTHER" id="PTHR12709">
    <property type="entry name" value="DNA-DIRECTED RNA POLYMERASE II, III"/>
    <property type="match status" value="1"/>
</dbReference>
<comment type="function">
    <text evidence="6">DNA-dependent RNA polymerase which catalyzes the transcription of DNA into RNA using the four ribonucleoside triphosphates as substrates.</text>
</comment>
<comment type="subcellular location">
    <subcellularLocation>
        <location evidence="1 6">Nucleus</location>
    </subcellularLocation>
</comment>
<dbReference type="GeneID" id="54420462"/>
<dbReference type="RefSeq" id="XP_033532305.1">
    <property type="nucleotide sequence ID" value="XM_033679892.1"/>
</dbReference>
<reference evidence="9 11" key="1">
    <citation type="submission" date="2020-01" db="EMBL/GenBank/DDBJ databases">
        <authorList>
            <consortium name="DOE Joint Genome Institute"/>
            <person name="Haridas S."/>
            <person name="Albert R."/>
            <person name="Binder M."/>
            <person name="Bloem J."/>
            <person name="Labutti K."/>
            <person name="Salamov A."/>
            <person name="Andreopoulos B."/>
            <person name="Baker S.E."/>
            <person name="Barry K."/>
            <person name="Bills G."/>
            <person name="Bluhm B.H."/>
            <person name="Cannon C."/>
            <person name="Castanera R."/>
            <person name="Culley D.E."/>
            <person name="Daum C."/>
            <person name="Ezra D."/>
            <person name="Gonzalez J.B."/>
            <person name="Henrissat B."/>
            <person name="Kuo A."/>
            <person name="Liang C."/>
            <person name="Lipzen A."/>
            <person name="Lutzoni F."/>
            <person name="Magnuson J."/>
            <person name="Mondo S."/>
            <person name="Nolan M."/>
            <person name="Ohm R."/>
            <person name="Pangilinan J."/>
            <person name="Park H.-J."/>
            <person name="Ramirez L."/>
            <person name="Alfaro M."/>
            <person name="Sun H."/>
            <person name="Tritt A."/>
            <person name="Yoshinaga Y."/>
            <person name="Zwiers L.-H."/>
            <person name="Turgeon B.G."/>
            <person name="Goodwin S.B."/>
            <person name="Spatafora J.W."/>
            <person name="Crous P.W."/>
            <person name="Grigoriev I.V."/>
        </authorList>
    </citation>
    <scope>NUCLEOTIDE SEQUENCE</scope>
    <source>
        <strain evidence="9 11">CBS 781.70</strain>
    </source>
</reference>
<evidence type="ECO:0000256" key="6">
    <source>
        <dbReference type="RuleBase" id="RU369086"/>
    </source>
</evidence>
<dbReference type="GO" id="GO:0045948">
    <property type="term" value="P:positive regulation of translational initiation"/>
    <property type="evidence" value="ECO:0007669"/>
    <property type="project" value="TreeGrafter"/>
</dbReference>
<dbReference type="FunFam" id="2.40.50.140:FF:000043">
    <property type="entry name" value="DNA-directed RNA polymerase II subunit RPB7"/>
    <property type="match status" value="1"/>
</dbReference>
<evidence type="ECO:0000259" key="8">
    <source>
        <dbReference type="Pfam" id="PF03876"/>
    </source>
</evidence>
<dbReference type="InterPro" id="IPR012340">
    <property type="entry name" value="NA-bd_OB-fold"/>
</dbReference>
<dbReference type="GO" id="GO:0060213">
    <property type="term" value="P:positive regulation of nuclear-transcribed mRNA poly(A) tail shortening"/>
    <property type="evidence" value="ECO:0007669"/>
    <property type="project" value="TreeGrafter"/>
</dbReference>
<dbReference type="AlphaFoldDB" id="A0A6G1FY25"/>
<feature type="domain" description="S1 motif" evidence="7">
    <location>
        <begin position="79"/>
        <end position="152"/>
    </location>
</feature>
<dbReference type="Proteomes" id="UP000504638">
    <property type="component" value="Unplaced"/>
</dbReference>
<dbReference type="CDD" id="cd04329">
    <property type="entry name" value="RNAP_II_Rpb7_N"/>
    <property type="match status" value="1"/>
</dbReference>
<dbReference type="SUPFAM" id="SSF50249">
    <property type="entry name" value="Nucleic acid-binding proteins"/>
    <property type="match status" value="1"/>
</dbReference>
<dbReference type="GO" id="GO:0000932">
    <property type="term" value="C:P-body"/>
    <property type="evidence" value="ECO:0007669"/>
    <property type="project" value="TreeGrafter"/>
</dbReference>
<dbReference type="OrthoDB" id="1162399at2759"/>
<evidence type="ECO:0000256" key="1">
    <source>
        <dbReference type="ARBA" id="ARBA00004123"/>
    </source>
</evidence>
<evidence type="ECO:0000256" key="3">
    <source>
        <dbReference type="ARBA" id="ARBA00022478"/>
    </source>
</evidence>
<dbReference type="PANTHER" id="PTHR12709:SF4">
    <property type="entry name" value="DNA-DIRECTED RNA POLYMERASE II SUBUNIT RPB7"/>
    <property type="match status" value="1"/>
</dbReference>
<dbReference type="GO" id="GO:0006367">
    <property type="term" value="P:transcription initiation at RNA polymerase II promoter"/>
    <property type="evidence" value="ECO:0007669"/>
    <property type="project" value="TreeGrafter"/>
</dbReference>
<dbReference type="Pfam" id="PF03876">
    <property type="entry name" value="SHS2_Rpb7-N"/>
    <property type="match status" value="1"/>
</dbReference>
<dbReference type="Pfam" id="PF00575">
    <property type="entry name" value="S1"/>
    <property type="match status" value="1"/>
</dbReference>
<sequence length="171" mass="19147">MFFIHDMERTITLHPSYMGPHVKDILLHRLHADVEGANMGNFYVVLIMDTGYEVSEGRIMPGTGFAEYTVHYRAVVWRPFRGEIVDGVVNSVVDGGFFVNVGPLSVFVAKSMIPGEIKFDGNATPPQWTDNGDQIIEKDTKIRIKIKGLRVEMGTMYAIATIKEDYLGPLP</sequence>
<name>A0A6G1FY25_9PEZI</name>
<keyword evidence="3 6" id="KW-0240">DNA-directed RNA polymerase</keyword>
<dbReference type="InterPro" id="IPR005576">
    <property type="entry name" value="Rpb7-like_N"/>
</dbReference>
<dbReference type="GO" id="GO:0003727">
    <property type="term" value="F:single-stranded RNA binding"/>
    <property type="evidence" value="ECO:0007669"/>
    <property type="project" value="TreeGrafter"/>
</dbReference>
<keyword evidence="5 6" id="KW-0539">Nucleus</keyword>
<keyword evidence="10" id="KW-1185">Reference proteome</keyword>
<dbReference type="Gene3D" id="3.30.1490.120">
    <property type="entry name" value="RNA polymerase Rpb7-like, N-terminal domain"/>
    <property type="match status" value="1"/>
</dbReference>
<dbReference type="EMBL" id="ML975165">
    <property type="protein sequence ID" value="KAF1810674.1"/>
    <property type="molecule type" value="Genomic_DNA"/>
</dbReference>
<evidence type="ECO:0000313" key="10">
    <source>
        <dbReference type="Proteomes" id="UP000504638"/>
    </source>
</evidence>